<accession>A0A428PWV6</accession>
<evidence type="ECO:0000313" key="3">
    <source>
        <dbReference type="Proteomes" id="UP000288168"/>
    </source>
</evidence>
<organism evidence="2 3">
    <name type="scientific">Fusarium duplospermum</name>
    <dbReference type="NCBI Taxonomy" id="1325734"/>
    <lineage>
        <taxon>Eukaryota</taxon>
        <taxon>Fungi</taxon>
        <taxon>Dikarya</taxon>
        <taxon>Ascomycota</taxon>
        <taxon>Pezizomycotina</taxon>
        <taxon>Sordariomycetes</taxon>
        <taxon>Hypocreomycetidae</taxon>
        <taxon>Hypocreales</taxon>
        <taxon>Nectriaceae</taxon>
        <taxon>Fusarium</taxon>
        <taxon>Fusarium solani species complex</taxon>
    </lineage>
</organism>
<comment type="caution">
    <text evidence="2">The sequence shown here is derived from an EMBL/GenBank/DDBJ whole genome shotgun (WGS) entry which is preliminary data.</text>
</comment>
<feature type="region of interest" description="Disordered" evidence="1">
    <location>
        <begin position="1"/>
        <end position="30"/>
    </location>
</feature>
<protein>
    <submittedName>
        <fullName evidence="2">Uncharacterized protein</fullName>
    </submittedName>
</protein>
<keyword evidence="3" id="KW-1185">Reference proteome</keyword>
<dbReference type="Proteomes" id="UP000288168">
    <property type="component" value="Unassembled WGS sequence"/>
</dbReference>
<evidence type="ECO:0000313" key="2">
    <source>
        <dbReference type="EMBL" id="RSL57491.1"/>
    </source>
</evidence>
<reference evidence="2 3" key="1">
    <citation type="submission" date="2017-06" db="EMBL/GenBank/DDBJ databases">
        <title>Comparative genomic analysis of Ambrosia Fusariam Clade fungi.</title>
        <authorList>
            <person name="Stajich J.E."/>
            <person name="Carrillo J."/>
            <person name="Kijimoto T."/>
            <person name="Eskalen A."/>
            <person name="O'Donnell K."/>
            <person name="Kasson M."/>
        </authorList>
    </citation>
    <scope>NUCLEOTIDE SEQUENCE [LARGE SCALE GENOMIC DNA]</scope>
    <source>
        <strain evidence="2 3">NRRL62584</strain>
    </source>
</reference>
<dbReference type="AlphaFoldDB" id="A0A428PWV6"/>
<evidence type="ECO:0000256" key="1">
    <source>
        <dbReference type="SAM" id="MobiDB-lite"/>
    </source>
</evidence>
<sequence length="137" mass="15028">MSKNRRMLIRASSSRSNTRLAFPRESPASHQRRVFRSTARHAGHALCTSAAFGDTHAAARKSPIRDATISMPFSKTASHAVAIGCTRVLHGGSAVHTPVRLWTRSLRRRSPPWLVDQGAKARTRGVVEPSPKPADRD</sequence>
<proteinExistence type="predicted"/>
<dbReference type="EMBL" id="NKCI01000081">
    <property type="protein sequence ID" value="RSL57491.1"/>
    <property type="molecule type" value="Genomic_DNA"/>
</dbReference>
<feature type="region of interest" description="Disordered" evidence="1">
    <location>
        <begin position="112"/>
        <end position="137"/>
    </location>
</feature>
<name>A0A428PWV6_9HYPO</name>
<gene>
    <name evidence="2" type="ORF">CEP54_008289</name>
</gene>